<accession>A0AA39KHE2</accession>
<evidence type="ECO:0000313" key="2">
    <source>
        <dbReference type="EMBL" id="KAK0162026.1"/>
    </source>
</evidence>
<name>A0AA39KHE2_MICHY</name>
<proteinExistence type="predicted"/>
<evidence type="ECO:0000313" key="3">
    <source>
        <dbReference type="Proteomes" id="UP001168972"/>
    </source>
</evidence>
<reference evidence="2" key="2">
    <citation type="submission" date="2023-03" db="EMBL/GenBank/DDBJ databases">
        <authorList>
            <person name="Inwood S.N."/>
            <person name="Skelly J.G."/>
            <person name="Guhlin J."/>
            <person name="Harrop T.W.R."/>
            <person name="Goldson S.G."/>
            <person name="Dearden P.K."/>
        </authorList>
    </citation>
    <scope>NUCLEOTIDE SEQUENCE</scope>
    <source>
        <strain evidence="2">Lincoln</strain>
        <tissue evidence="2">Whole body</tissue>
    </source>
</reference>
<evidence type="ECO:0000256" key="1">
    <source>
        <dbReference type="SAM" id="MobiDB-lite"/>
    </source>
</evidence>
<comment type="caution">
    <text evidence="2">The sequence shown here is derived from an EMBL/GenBank/DDBJ whole genome shotgun (WGS) entry which is preliminary data.</text>
</comment>
<feature type="compositionally biased region" description="Acidic residues" evidence="1">
    <location>
        <begin position="29"/>
        <end position="39"/>
    </location>
</feature>
<feature type="region of interest" description="Disordered" evidence="1">
    <location>
        <begin position="28"/>
        <end position="48"/>
    </location>
</feature>
<dbReference type="AlphaFoldDB" id="A0AA39KHE2"/>
<keyword evidence="3" id="KW-1185">Reference proteome</keyword>
<sequence>MSSKLIDDDKIVRACEWLIFCSIVRKEYDDDDDDDDDDDGKIGRNKNVSSSFSIEHNSDLCFASTANKLQPLLLSSLMPWDKGNNINQPSNPCRVHFHDHSNTKYFSLMLKCFDVELDFSMREHDF</sequence>
<gene>
    <name evidence="2" type="ORF">PV327_008402</name>
</gene>
<protein>
    <submittedName>
        <fullName evidence="2">Uncharacterized protein</fullName>
    </submittedName>
</protein>
<dbReference type="EMBL" id="JAQQBR010001834">
    <property type="protein sequence ID" value="KAK0162026.1"/>
    <property type="molecule type" value="Genomic_DNA"/>
</dbReference>
<organism evidence="2 3">
    <name type="scientific">Microctonus hyperodae</name>
    <name type="common">Parasitoid wasp</name>
    <dbReference type="NCBI Taxonomy" id="165561"/>
    <lineage>
        <taxon>Eukaryota</taxon>
        <taxon>Metazoa</taxon>
        <taxon>Ecdysozoa</taxon>
        <taxon>Arthropoda</taxon>
        <taxon>Hexapoda</taxon>
        <taxon>Insecta</taxon>
        <taxon>Pterygota</taxon>
        <taxon>Neoptera</taxon>
        <taxon>Endopterygota</taxon>
        <taxon>Hymenoptera</taxon>
        <taxon>Apocrita</taxon>
        <taxon>Ichneumonoidea</taxon>
        <taxon>Braconidae</taxon>
        <taxon>Euphorinae</taxon>
        <taxon>Microctonus</taxon>
    </lineage>
</organism>
<reference evidence="2" key="1">
    <citation type="journal article" date="2023" name="bioRxiv">
        <title>Scaffold-level genome assemblies of two parasitoid biocontrol wasps reveal the parthenogenesis mechanism and an associated novel virus.</title>
        <authorList>
            <person name="Inwood S."/>
            <person name="Skelly J."/>
            <person name="Guhlin J."/>
            <person name="Harrop T."/>
            <person name="Goldson S."/>
            <person name="Dearden P."/>
        </authorList>
    </citation>
    <scope>NUCLEOTIDE SEQUENCE</scope>
    <source>
        <strain evidence="2">Lincoln</strain>
        <tissue evidence="2">Whole body</tissue>
    </source>
</reference>
<dbReference type="Proteomes" id="UP001168972">
    <property type="component" value="Unassembled WGS sequence"/>
</dbReference>